<dbReference type="InterPro" id="IPR016135">
    <property type="entry name" value="UBQ-conjugating_enzyme/RWD"/>
</dbReference>
<evidence type="ECO:0000313" key="5">
    <source>
        <dbReference type="Proteomes" id="UP000094020"/>
    </source>
</evidence>
<dbReference type="RefSeq" id="XP_019011149.2">
    <property type="nucleotide sequence ID" value="XM_019156191.2"/>
</dbReference>
<keyword evidence="1" id="KW-0833">Ubl conjugation pathway</keyword>
<evidence type="ECO:0000259" key="3">
    <source>
        <dbReference type="PROSITE" id="PS50127"/>
    </source>
</evidence>
<dbReference type="Gene3D" id="3.10.110.10">
    <property type="entry name" value="Ubiquitin Conjugating Enzyme"/>
    <property type="match status" value="1"/>
</dbReference>
<organism evidence="4 5">
    <name type="scientific">Kwoniella pini CBS 10737</name>
    <dbReference type="NCBI Taxonomy" id="1296096"/>
    <lineage>
        <taxon>Eukaryota</taxon>
        <taxon>Fungi</taxon>
        <taxon>Dikarya</taxon>
        <taxon>Basidiomycota</taxon>
        <taxon>Agaricomycotina</taxon>
        <taxon>Tremellomycetes</taxon>
        <taxon>Tremellales</taxon>
        <taxon>Cryptococcaceae</taxon>
        <taxon>Kwoniella</taxon>
    </lineage>
</organism>
<dbReference type="InterPro" id="IPR000608">
    <property type="entry name" value="UBC"/>
</dbReference>
<dbReference type="EMBL" id="CP144523">
    <property type="protein sequence ID" value="WWC70022.1"/>
    <property type="molecule type" value="Genomic_DNA"/>
</dbReference>
<sequence>MFSSPIRSPRPIQPVVSDISPLLATELAIEFNSLRSPKGCPEGIYITPCKDSMLRWNGVFFVHHGPYAGSILRFTLLFPPTYPQNGPTLRFDSDVFHPLVDPKTKIWQAKGRLSIWRPRVDHVSHLLHALKKSFKTKAMDSIAEDEASNKQVWSLYHHSHQTFLSLTTQRSLHSASRSTLFPENYPAPPSPSRTRKISGQSMTEEMGKQAIRFMELDKDEESSLWEDLKASLAI</sequence>
<gene>
    <name evidence="4" type="ORF">I206_103966</name>
</gene>
<evidence type="ECO:0000313" key="4">
    <source>
        <dbReference type="EMBL" id="WWC70022.1"/>
    </source>
</evidence>
<dbReference type="KEGG" id="kpin:30172830"/>
<dbReference type="PANTHER" id="PTHR24067">
    <property type="entry name" value="UBIQUITIN-CONJUGATING ENZYME E2"/>
    <property type="match status" value="1"/>
</dbReference>
<evidence type="ECO:0000256" key="2">
    <source>
        <dbReference type="SAM" id="MobiDB-lite"/>
    </source>
</evidence>
<dbReference type="Proteomes" id="UP000094020">
    <property type="component" value="Chromosome 5"/>
</dbReference>
<accession>A0AAJ8L6I8</accession>
<dbReference type="CDD" id="cd23814">
    <property type="entry name" value="UEV_AKTIP"/>
    <property type="match status" value="1"/>
</dbReference>
<feature type="domain" description="UBC core" evidence="3">
    <location>
        <begin position="22"/>
        <end position="176"/>
    </location>
</feature>
<dbReference type="PROSITE" id="PS50127">
    <property type="entry name" value="UBC_2"/>
    <property type="match status" value="1"/>
</dbReference>
<reference evidence="4" key="2">
    <citation type="submission" date="2024-02" db="EMBL/GenBank/DDBJ databases">
        <title>Comparative genomics of Cryptococcus and Kwoniella reveals pathogenesis evolution and contrasting modes of karyotype evolution via chromosome fusion or intercentromeric recombination.</title>
        <authorList>
            <person name="Coelho M.A."/>
            <person name="David-Palma M."/>
            <person name="Shea T."/>
            <person name="Bowers K."/>
            <person name="McGinley-Smith S."/>
            <person name="Mohammad A.W."/>
            <person name="Gnirke A."/>
            <person name="Yurkov A.M."/>
            <person name="Nowrousian M."/>
            <person name="Sun S."/>
            <person name="Cuomo C.A."/>
            <person name="Heitman J."/>
        </authorList>
    </citation>
    <scope>NUCLEOTIDE SEQUENCE</scope>
    <source>
        <strain evidence="4">CBS 10737</strain>
    </source>
</reference>
<dbReference type="AlphaFoldDB" id="A0AAJ8L6I8"/>
<dbReference type="Pfam" id="PF00179">
    <property type="entry name" value="UQ_con"/>
    <property type="match status" value="1"/>
</dbReference>
<feature type="region of interest" description="Disordered" evidence="2">
    <location>
        <begin position="177"/>
        <end position="201"/>
    </location>
</feature>
<proteinExistence type="predicted"/>
<dbReference type="InterPro" id="IPR050113">
    <property type="entry name" value="Ub_conjugating_enzyme"/>
</dbReference>
<keyword evidence="5" id="KW-1185">Reference proteome</keyword>
<dbReference type="SMART" id="SM00212">
    <property type="entry name" value="UBCc"/>
    <property type="match status" value="1"/>
</dbReference>
<reference evidence="4" key="1">
    <citation type="submission" date="2013-07" db="EMBL/GenBank/DDBJ databases">
        <authorList>
            <consortium name="The Broad Institute Genome Sequencing Platform"/>
            <person name="Cuomo C."/>
            <person name="Litvintseva A."/>
            <person name="Chen Y."/>
            <person name="Heitman J."/>
            <person name="Sun S."/>
            <person name="Springer D."/>
            <person name="Dromer F."/>
            <person name="Young S.K."/>
            <person name="Zeng Q."/>
            <person name="Gargeya S."/>
            <person name="Fitzgerald M."/>
            <person name="Abouelleil A."/>
            <person name="Alvarado L."/>
            <person name="Berlin A.M."/>
            <person name="Chapman S.B."/>
            <person name="Dewar J."/>
            <person name="Goldberg J."/>
            <person name="Griggs A."/>
            <person name="Gujja S."/>
            <person name="Hansen M."/>
            <person name="Howarth C."/>
            <person name="Imamovic A."/>
            <person name="Larimer J."/>
            <person name="McCowan C."/>
            <person name="Murphy C."/>
            <person name="Pearson M."/>
            <person name="Priest M."/>
            <person name="Roberts A."/>
            <person name="Saif S."/>
            <person name="Shea T."/>
            <person name="Sykes S."/>
            <person name="Wortman J."/>
            <person name="Nusbaum C."/>
            <person name="Birren B."/>
        </authorList>
    </citation>
    <scope>NUCLEOTIDE SEQUENCE</scope>
    <source>
        <strain evidence="4">CBS 10737</strain>
    </source>
</reference>
<dbReference type="GeneID" id="30172830"/>
<protein>
    <recommendedName>
        <fullName evidence="3">UBC core domain-containing protein</fullName>
    </recommendedName>
</protein>
<evidence type="ECO:0000256" key="1">
    <source>
        <dbReference type="ARBA" id="ARBA00022786"/>
    </source>
</evidence>
<dbReference type="SUPFAM" id="SSF54495">
    <property type="entry name" value="UBC-like"/>
    <property type="match status" value="1"/>
</dbReference>
<name>A0AAJ8L6I8_9TREE</name>